<sequence>MDPAKRDPDFKGMTDGAAWVHVLGFILCGFLLISMAILPVSATRRTFLNIILLVGIMLLELGFIIPLARQPEQCHNAITPNDMNTSTTCAFSGAFAAFGGMTLVTWILIRAFFMHLQIVWDMTPTKYHFLGANIGAWTVTIGLVSAVLAHAGVSFRFGGYCHVNHTGSIPTYWAWLLAFGGLAFVLQLLTFAYCIKVYLQAALLRAPTHALSNSAASSDGYTGTGTGTGTADPSARKNSAAAFSAQSRTRARAARAAARRVRQVLQLQWRSLAIVALAIFTTAFVCVVFIVLDNKQEKLALANTEASVPWITCMILTRDNERCLGETGPIVISQRITNECDGGCDGFDCSFAHDQKLPFTTVDKPAHGSYGLVKKIQSVVTGELLVSKEIRWSSSQGEAKRRTILEELRMHRRLDHRHIAKAVGSYTKQGLGTTIFGIVITPLAQYDLRAFLELVVWKRESDISVVDDIALLSASFGCLASGLSYLHGQMVKHKDIKPGIILVHNNTILLTDFGLSTDFSEIGQSTSSGPTSYTRKVSSTLLPC</sequence>
<evidence type="ECO:0000259" key="2">
    <source>
        <dbReference type="PROSITE" id="PS50011"/>
    </source>
</evidence>
<keyword evidence="1" id="KW-0812">Transmembrane</keyword>
<dbReference type="Pfam" id="PF00069">
    <property type="entry name" value="Pkinase"/>
    <property type="match status" value="1"/>
</dbReference>
<feature type="domain" description="Protein kinase" evidence="2">
    <location>
        <begin position="359"/>
        <end position="544"/>
    </location>
</feature>
<feature type="transmembrane region" description="Helical" evidence="1">
    <location>
        <begin position="47"/>
        <end position="68"/>
    </location>
</feature>
<comment type="caution">
    <text evidence="3">The sequence shown here is derived from an EMBL/GenBank/DDBJ whole genome shotgun (WGS) entry which is preliminary data.</text>
</comment>
<feature type="transmembrane region" description="Helical" evidence="1">
    <location>
        <begin position="269"/>
        <end position="292"/>
    </location>
</feature>
<reference evidence="3 4" key="1">
    <citation type="submission" date="2024-02" db="EMBL/GenBank/DDBJ databases">
        <title>De novo assembly and annotation of 12 fungi associated with fruit tree decline syndrome in Ontario, Canada.</title>
        <authorList>
            <person name="Sulman M."/>
            <person name="Ellouze W."/>
            <person name="Ilyukhin E."/>
        </authorList>
    </citation>
    <scope>NUCLEOTIDE SEQUENCE [LARGE SCALE GENOMIC DNA]</scope>
    <source>
        <strain evidence="3 4">FDS-637</strain>
    </source>
</reference>
<dbReference type="EMBL" id="JAJVCZ030000009">
    <property type="protein sequence ID" value="KAL0256079.1"/>
    <property type="molecule type" value="Genomic_DNA"/>
</dbReference>
<dbReference type="Gene3D" id="3.30.200.20">
    <property type="entry name" value="Phosphorylase Kinase, domain 1"/>
    <property type="match status" value="1"/>
</dbReference>
<dbReference type="Proteomes" id="UP001430584">
    <property type="component" value="Unassembled WGS sequence"/>
</dbReference>
<dbReference type="RefSeq" id="XP_066629108.1">
    <property type="nucleotide sequence ID" value="XM_066779879.1"/>
</dbReference>
<protein>
    <recommendedName>
        <fullName evidence="2">Protein kinase domain-containing protein</fullName>
    </recommendedName>
</protein>
<dbReference type="Gene3D" id="1.10.510.10">
    <property type="entry name" value="Transferase(Phosphotransferase) domain 1"/>
    <property type="match status" value="1"/>
</dbReference>
<evidence type="ECO:0000313" key="3">
    <source>
        <dbReference type="EMBL" id="KAL0256079.1"/>
    </source>
</evidence>
<dbReference type="GeneID" id="92012556"/>
<dbReference type="PANTHER" id="PTHR42058:SF1">
    <property type="entry name" value="G-PROTEIN COUPLED RECEPTORS FAMILY 2 PROFILE 2 DOMAIN-CONTAINING PROTEIN"/>
    <property type="match status" value="1"/>
</dbReference>
<gene>
    <name evidence="3" type="ORF">SLS55_008471</name>
</gene>
<feature type="transmembrane region" description="Helical" evidence="1">
    <location>
        <begin position="172"/>
        <end position="195"/>
    </location>
</feature>
<proteinExistence type="predicted"/>
<accession>A0ABR3C636</accession>
<feature type="transmembrane region" description="Helical" evidence="1">
    <location>
        <begin position="130"/>
        <end position="152"/>
    </location>
</feature>
<dbReference type="InterPro" id="IPR000719">
    <property type="entry name" value="Prot_kinase_dom"/>
</dbReference>
<name>A0ABR3C636_9PEZI</name>
<feature type="transmembrane region" description="Helical" evidence="1">
    <location>
        <begin position="88"/>
        <end position="109"/>
    </location>
</feature>
<evidence type="ECO:0000313" key="4">
    <source>
        <dbReference type="Proteomes" id="UP001430584"/>
    </source>
</evidence>
<evidence type="ECO:0000256" key="1">
    <source>
        <dbReference type="SAM" id="Phobius"/>
    </source>
</evidence>
<dbReference type="InterPro" id="IPR011009">
    <property type="entry name" value="Kinase-like_dom_sf"/>
</dbReference>
<feature type="transmembrane region" description="Helical" evidence="1">
    <location>
        <begin position="18"/>
        <end position="40"/>
    </location>
</feature>
<dbReference type="InterPro" id="IPR053247">
    <property type="entry name" value="GPCR_GPR1/git3-like"/>
</dbReference>
<keyword evidence="4" id="KW-1185">Reference proteome</keyword>
<keyword evidence="1" id="KW-1133">Transmembrane helix</keyword>
<organism evidence="3 4">
    <name type="scientific">Diplodia seriata</name>
    <dbReference type="NCBI Taxonomy" id="420778"/>
    <lineage>
        <taxon>Eukaryota</taxon>
        <taxon>Fungi</taxon>
        <taxon>Dikarya</taxon>
        <taxon>Ascomycota</taxon>
        <taxon>Pezizomycotina</taxon>
        <taxon>Dothideomycetes</taxon>
        <taxon>Dothideomycetes incertae sedis</taxon>
        <taxon>Botryosphaeriales</taxon>
        <taxon>Botryosphaeriaceae</taxon>
        <taxon>Diplodia</taxon>
    </lineage>
</organism>
<dbReference type="PROSITE" id="PS50011">
    <property type="entry name" value="PROTEIN_KINASE_DOM"/>
    <property type="match status" value="1"/>
</dbReference>
<dbReference type="SMART" id="SM00220">
    <property type="entry name" value="S_TKc"/>
    <property type="match status" value="1"/>
</dbReference>
<dbReference type="SUPFAM" id="SSF56112">
    <property type="entry name" value="Protein kinase-like (PK-like)"/>
    <property type="match status" value="1"/>
</dbReference>
<keyword evidence="1" id="KW-0472">Membrane</keyword>
<dbReference type="Gene3D" id="1.20.1070.10">
    <property type="entry name" value="Rhodopsin 7-helix transmembrane proteins"/>
    <property type="match status" value="1"/>
</dbReference>
<dbReference type="PANTHER" id="PTHR42058">
    <property type="entry name" value="G_PROTEIN_RECEP_F2_4 DOMAIN-CONTAINING PROTEIN"/>
    <property type="match status" value="1"/>
</dbReference>